<evidence type="ECO:0000313" key="6">
    <source>
        <dbReference type="Proteomes" id="UP000002420"/>
    </source>
</evidence>
<dbReference type="Proteomes" id="UP000002420">
    <property type="component" value="Plasmid pGLOV01"/>
</dbReference>
<dbReference type="CDD" id="cd02440">
    <property type="entry name" value="AdoMet_MTases"/>
    <property type="match status" value="1"/>
</dbReference>
<dbReference type="RefSeq" id="WP_012471693.1">
    <property type="nucleotide sequence ID" value="NC_010815.1"/>
</dbReference>
<dbReference type="PANTHER" id="PTHR43712">
    <property type="entry name" value="PUTATIVE (AFU_ORTHOLOGUE AFUA_4G14580)-RELATED"/>
    <property type="match status" value="1"/>
</dbReference>
<reference evidence="5 6" key="1">
    <citation type="submission" date="2008-05" db="EMBL/GenBank/DDBJ databases">
        <title>Complete sequence of plasmid of Geobacter lovleyi SZ.</title>
        <authorList>
            <consortium name="US DOE Joint Genome Institute"/>
            <person name="Lucas S."/>
            <person name="Copeland A."/>
            <person name="Lapidus A."/>
            <person name="Glavina del Rio T."/>
            <person name="Dalin E."/>
            <person name="Tice H."/>
            <person name="Bruce D."/>
            <person name="Goodwin L."/>
            <person name="Pitluck S."/>
            <person name="Chertkov O."/>
            <person name="Meincke L."/>
            <person name="Brettin T."/>
            <person name="Detter J.C."/>
            <person name="Han C."/>
            <person name="Tapia R."/>
            <person name="Kuske C.R."/>
            <person name="Schmutz J."/>
            <person name="Larimer F."/>
            <person name="Land M."/>
            <person name="Hauser L."/>
            <person name="Kyrpides N."/>
            <person name="Mikhailova N."/>
            <person name="Sung Y."/>
            <person name="Fletcher K.E."/>
            <person name="Ritalahti K.M."/>
            <person name="Loeffler F.E."/>
            <person name="Richardson P."/>
        </authorList>
    </citation>
    <scope>NUCLEOTIDE SEQUENCE [LARGE SCALE GENOMIC DNA]</scope>
    <source>
        <strain evidence="6">ATCC BAA-1151 / DSM 17278 / SZ</strain>
        <plasmid evidence="6">Plasmid pGLOV01</plasmid>
    </source>
</reference>
<gene>
    <name evidence="5" type="ordered locus">Glov_3676</name>
</gene>
<dbReference type="InterPro" id="IPR001077">
    <property type="entry name" value="COMT_C"/>
</dbReference>
<dbReference type="Gene3D" id="1.10.10.10">
    <property type="entry name" value="Winged helix-like DNA-binding domain superfamily/Winged helix DNA-binding domain"/>
    <property type="match status" value="1"/>
</dbReference>
<dbReference type="eggNOG" id="COG2813">
    <property type="taxonomic scope" value="Bacteria"/>
</dbReference>
<dbReference type="GO" id="GO:0032259">
    <property type="term" value="P:methylation"/>
    <property type="evidence" value="ECO:0007669"/>
    <property type="project" value="UniProtKB-KW"/>
</dbReference>
<keyword evidence="2 5" id="KW-0808">Transferase</keyword>
<evidence type="ECO:0000256" key="2">
    <source>
        <dbReference type="ARBA" id="ARBA00022679"/>
    </source>
</evidence>
<dbReference type="SUPFAM" id="SSF53335">
    <property type="entry name" value="S-adenosyl-L-methionine-dependent methyltransferases"/>
    <property type="match status" value="1"/>
</dbReference>
<dbReference type="Pfam" id="PF00891">
    <property type="entry name" value="Methyltransf_2"/>
    <property type="match status" value="1"/>
</dbReference>
<evidence type="ECO:0000256" key="3">
    <source>
        <dbReference type="ARBA" id="ARBA00022691"/>
    </source>
</evidence>
<protein>
    <submittedName>
        <fullName evidence="5">O-methyltransferase family 2</fullName>
    </submittedName>
</protein>
<dbReference type="InterPro" id="IPR036388">
    <property type="entry name" value="WH-like_DNA-bd_sf"/>
</dbReference>
<dbReference type="InterPro" id="IPR036390">
    <property type="entry name" value="WH_DNA-bd_sf"/>
</dbReference>
<dbReference type="PROSITE" id="PS51683">
    <property type="entry name" value="SAM_OMT_II"/>
    <property type="match status" value="1"/>
</dbReference>
<keyword evidence="5" id="KW-0614">Plasmid</keyword>
<evidence type="ECO:0000256" key="1">
    <source>
        <dbReference type="ARBA" id="ARBA00022603"/>
    </source>
</evidence>
<keyword evidence="6" id="KW-1185">Reference proteome</keyword>
<dbReference type="GO" id="GO:0008171">
    <property type="term" value="F:O-methyltransferase activity"/>
    <property type="evidence" value="ECO:0007669"/>
    <property type="project" value="InterPro"/>
</dbReference>
<geneLocation type="plasmid" evidence="5 6">
    <name>pGLOV01</name>
</geneLocation>
<dbReference type="HOGENOM" id="CLU_005533_4_1_7"/>
<organism evidence="5 6">
    <name type="scientific">Trichlorobacter lovleyi (strain ATCC BAA-1151 / DSM 17278 / SZ)</name>
    <name type="common">Geobacter lovleyi</name>
    <dbReference type="NCBI Taxonomy" id="398767"/>
    <lineage>
        <taxon>Bacteria</taxon>
        <taxon>Pseudomonadati</taxon>
        <taxon>Thermodesulfobacteriota</taxon>
        <taxon>Desulfuromonadia</taxon>
        <taxon>Geobacterales</taxon>
        <taxon>Geobacteraceae</taxon>
        <taxon>Trichlorobacter</taxon>
    </lineage>
</organism>
<dbReference type="AlphaFoldDB" id="B3EBU3"/>
<name>B3EBU3_TRIL1</name>
<dbReference type="InterPro" id="IPR016461">
    <property type="entry name" value="COMT-like"/>
</dbReference>
<sequence length="344" mass="37784">MIPIVDDSFAGFSAMLAGYRQFYLLAEAVRSGIVDAVEAGSDTPAALADCLNLQPDETGRFVDLLCTLGLLQQRDDRLGLSPFSQRFLSRASTENQRNTLLFEPLLIENWRQVGTILQQGQGALTQPQPQDAYHKRLELFQASMAEAASVRSAELWHALAPLLPPQGIIMDIGAGEGAYLRAFLQRYPDWQGIACDLPDVCVRIMCQDLPGKLTVLPCNILDQQEFSACTAAHHGTAGLVLLSNLLHCYGPQENGALLEQAAGMLTPDGLLVVHDFFRDANLYGALYDLHMLVNTWNGRCYSSIDTSALLQEVGLTHTRLIKLPSHSWAVLASRSQVALHRDEL</sequence>
<feature type="domain" description="O-methyltransferase C-terminal" evidence="4">
    <location>
        <begin position="138"/>
        <end position="314"/>
    </location>
</feature>
<accession>B3EBU3</accession>
<dbReference type="KEGG" id="glo:Glov_3676"/>
<proteinExistence type="predicted"/>
<dbReference type="EMBL" id="CP001090">
    <property type="protein sequence ID" value="ACD97375.1"/>
    <property type="molecule type" value="Genomic_DNA"/>
</dbReference>
<evidence type="ECO:0000313" key="5">
    <source>
        <dbReference type="EMBL" id="ACD97375.1"/>
    </source>
</evidence>
<evidence type="ECO:0000259" key="4">
    <source>
        <dbReference type="Pfam" id="PF00891"/>
    </source>
</evidence>
<dbReference type="SUPFAM" id="SSF46785">
    <property type="entry name" value="Winged helix' DNA-binding domain"/>
    <property type="match status" value="1"/>
</dbReference>
<keyword evidence="3" id="KW-0949">S-adenosyl-L-methionine</keyword>
<dbReference type="Gene3D" id="3.40.50.150">
    <property type="entry name" value="Vaccinia Virus protein VP39"/>
    <property type="match status" value="1"/>
</dbReference>
<dbReference type="PANTHER" id="PTHR43712:SF2">
    <property type="entry name" value="O-METHYLTRANSFERASE CICE"/>
    <property type="match status" value="1"/>
</dbReference>
<dbReference type="InterPro" id="IPR029063">
    <property type="entry name" value="SAM-dependent_MTases_sf"/>
</dbReference>
<keyword evidence="1 5" id="KW-0489">Methyltransferase</keyword>